<gene>
    <name evidence="1" type="ORF">MNBD_ALPHA11-188</name>
</gene>
<accession>A0A3B0TP69</accession>
<dbReference type="AlphaFoldDB" id="A0A3B0TP69"/>
<sequence length="46" mass="5078">MVPVFLEMLIKIHYELTNGDKSTKKPINCGFIASDSTQEAKGFATC</sequence>
<evidence type="ECO:0000313" key="1">
    <source>
        <dbReference type="EMBL" id="VAW19758.1"/>
    </source>
</evidence>
<name>A0A3B0TP69_9ZZZZ</name>
<dbReference type="EMBL" id="UOEQ01000235">
    <property type="protein sequence ID" value="VAW19758.1"/>
    <property type="molecule type" value="Genomic_DNA"/>
</dbReference>
<proteinExistence type="predicted"/>
<organism evidence="1">
    <name type="scientific">hydrothermal vent metagenome</name>
    <dbReference type="NCBI Taxonomy" id="652676"/>
    <lineage>
        <taxon>unclassified sequences</taxon>
        <taxon>metagenomes</taxon>
        <taxon>ecological metagenomes</taxon>
    </lineage>
</organism>
<protein>
    <submittedName>
        <fullName evidence="1">Uncharacterized protein</fullName>
    </submittedName>
</protein>
<reference evidence="1" key="1">
    <citation type="submission" date="2018-06" db="EMBL/GenBank/DDBJ databases">
        <authorList>
            <person name="Zhirakovskaya E."/>
        </authorList>
    </citation>
    <scope>NUCLEOTIDE SEQUENCE</scope>
</reference>